<gene>
    <name evidence="1" type="ORF">CPELLU_LOCUS8296</name>
</gene>
<dbReference type="OrthoDB" id="2303863at2759"/>
<dbReference type="AlphaFoldDB" id="A0A9N9DBG6"/>
<comment type="caution">
    <text evidence="1">The sequence shown here is derived from an EMBL/GenBank/DDBJ whole genome shotgun (WGS) entry which is preliminary data.</text>
</comment>
<evidence type="ECO:0000313" key="1">
    <source>
        <dbReference type="EMBL" id="CAG8629055.1"/>
    </source>
</evidence>
<reference evidence="1" key="1">
    <citation type="submission" date="2021-06" db="EMBL/GenBank/DDBJ databases">
        <authorList>
            <person name="Kallberg Y."/>
            <person name="Tangrot J."/>
            <person name="Rosling A."/>
        </authorList>
    </citation>
    <scope>NUCLEOTIDE SEQUENCE</scope>
    <source>
        <strain evidence="1">FL966</strain>
    </source>
</reference>
<name>A0A9N9DBG6_9GLOM</name>
<keyword evidence="2" id="KW-1185">Reference proteome</keyword>
<proteinExistence type="predicted"/>
<accession>A0A9N9DBG6</accession>
<protein>
    <submittedName>
        <fullName evidence="1">16713_t:CDS:1</fullName>
    </submittedName>
</protein>
<evidence type="ECO:0000313" key="2">
    <source>
        <dbReference type="Proteomes" id="UP000789759"/>
    </source>
</evidence>
<organism evidence="1 2">
    <name type="scientific">Cetraspora pellucida</name>
    <dbReference type="NCBI Taxonomy" id="1433469"/>
    <lineage>
        <taxon>Eukaryota</taxon>
        <taxon>Fungi</taxon>
        <taxon>Fungi incertae sedis</taxon>
        <taxon>Mucoromycota</taxon>
        <taxon>Glomeromycotina</taxon>
        <taxon>Glomeromycetes</taxon>
        <taxon>Diversisporales</taxon>
        <taxon>Gigasporaceae</taxon>
        <taxon>Cetraspora</taxon>
    </lineage>
</organism>
<sequence>MAHLTCTHIKKDGTVCGNNSWHPTECRFYSLNYQMKQKYEAEALQPKITEASISESDDSSALIHEHLFLTSLQLFADLLRRNLTDLILIKILDDRVVIKSSAPEFMKLPFLS</sequence>
<dbReference type="Proteomes" id="UP000789759">
    <property type="component" value="Unassembled WGS sequence"/>
</dbReference>
<dbReference type="EMBL" id="CAJVQA010005847">
    <property type="protein sequence ID" value="CAG8629055.1"/>
    <property type="molecule type" value="Genomic_DNA"/>
</dbReference>